<organism evidence="1 2">
    <name type="scientific">Tritrichomonas musculus</name>
    <dbReference type="NCBI Taxonomy" id="1915356"/>
    <lineage>
        <taxon>Eukaryota</taxon>
        <taxon>Metamonada</taxon>
        <taxon>Parabasalia</taxon>
        <taxon>Tritrichomonadida</taxon>
        <taxon>Tritrichomonadidae</taxon>
        <taxon>Tritrichomonas</taxon>
    </lineage>
</organism>
<accession>A0ABR2KFY1</accession>
<dbReference type="EMBL" id="JAPFFF010000005">
    <property type="protein sequence ID" value="KAK8890048.1"/>
    <property type="molecule type" value="Genomic_DNA"/>
</dbReference>
<protein>
    <submittedName>
        <fullName evidence="1">Uncharacterized protein</fullName>
    </submittedName>
</protein>
<gene>
    <name evidence="1" type="ORF">M9Y10_034807</name>
</gene>
<comment type="caution">
    <text evidence="1">The sequence shown here is derived from an EMBL/GenBank/DDBJ whole genome shotgun (WGS) entry which is preliminary data.</text>
</comment>
<evidence type="ECO:0000313" key="2">
    <source>
        <dbReference type="Proteomes" id="UP001470230"/>
    </source>
</evidence>
<proteinExistence type="predicted"/>
<name>A0ABR2KFY1_9EUKA</name>
<keyword evidence="2" id="KW-1185">Reference proteome</keyword>
<reference evidence="1 2" key="1">
    <citation type="submission" date="2024-04" db="EMBL/GenBank/DDBJ databases">
        <title>Tritrichomonas musculus Genome.</title>
        <authorList>
            <person name="Alves-Ferreira E."/>
            <person name="Grigg M."/>
            <person name="Lorenzi H."/>
            <person name="Galac M."/>
        </authorList>
    </citation>
    <scope>NUCLEOTIDE SEQUENCE [LARGE SCALE GENOMIC DNA]</scope>
    <source>
        <strain evidence="1 2">EAF2021</strain>
    </source>
</reference>
<dbReference type="Proteomes" id="UP001470230">
    <property type="component" value="Unassembled WGS sequence"/>
</dbReference>
<sequence length="296" mass="34059">MILLFPFLIYSKKFLPYPYSTTPDPNDVFHRITCKGWACNLKLYPEHQKMEFDDTLDMYQNQTLINTVESKLKQLVRRDFHPAYCALGFFEMIGIAGITKNLTQSFIDLNEGSSYDIWSCHEILSYHPYTKDQMNYVRRAASKGAILSMIRLALETKNETESLLLLKHLATTQSSTWWKKRRSGIPFSDAISTILKLNDRNLTEAWKIIDDMSNENHLPASIWAAEGLQTGEIGRKNITEARMKLLPFVVNGHWKLDVAAMLKSTDEFDRYALLQIASLQGNKMATALLSYPKLFE</sequence>
<evidence type="ECO:0000313" key="1">
    <source>
        <dbReference type="EMBL" id="KAK8890048.1"/>
    </source>
</evidence>